<reference evidence="2" key="1">
    <citation type="submission" date="2020-08" db="EMBL/GenBank/DDBJ databases">
        <title>Lewinella bacteria from marine environments.</title>
        <authorList>
            <person name="Zhong Y."/>
        </authorList>
    </citation>
    <scope>NUCLEOTIDE SEQUENCE</scope>
    <source>
        <strain evidence="2">KCTC 42187</strain>
    </source>
</reference>
<sequence>MTSLITKAEHITQLPGFRWTLERYHAAIAGGILNEDDKVELLFGKLVPKSPVGIVHGKTVKKINRLLTRTLAEAAYTIGVQDPITLNNDSEPEPDLFVAKGPLEAYDHHPYPQDLLLVIEVSDSTLLRDRGAKKLTYALAGIEEYWLVNIFERQVERFTGPIPEQGEYAHCETFSHQESFTSLHLGVFAVADLLVD</sequence>
<gene>
    <name evidence="2" type="ORF">H9S92_12440</name>
</gene>
<dbReference type="InterPro" id="IPR008538">
    <property type="entry name" value="Uma2"/>
</dbReference>
<keyword evidence="2" id="KW-0540">Nuclease</keyword>
<dbReference type="PANTHER" id="PTHR35400:SF1">
    <property type="entry name" value="SLR1083 PROTEIN"/>
    <property type="match status" value="1"/>
</dbReference>
<name>A0A923PKE4_9BACT</name>
<dbReference type="GO" id="GO:0004519">
    <property type="term" value="F:endonuclease activity"/>
    <property type="evidence" value="ECO:0007669"/>
    <property type="project" value="UniProtKB-KW"/>
</dbReference>
<keyword evidence="2" id="KW-0378">Hydrolase</keyword>
<dbReference type="EMBL" id="JACSIT010000115">
    <property type="protein sequence ID" value="MBC6994979.1"/>
    <property type="molecule type" value="Genomic_DNA"/>
</dbReference>
<dbReference type="CDD" id="cd06260">
    <property type="entry name" value="DUF820-like"/>
    <property type="match status" value="1"/>
</dbReference>
<dbReference type="InterPro" id="IPR011335">
    <property type="entry name" value="Restrct_endonuc-II-like"/>
</dbReference>
<evidence type="ECO:0000313" key="2">
    <source>
        <dbReference type="EMBL" id="MBC6994979.1"/>
    </source>
</evidence>
<keyword evidence="3" id="KW-1185">Reference proteome</keyword>
<protein>
    <submittedName>
        <fullName evidence="2">Uma2 family endonuclease</fullName>
    </submittedName>
</protein>
<dbReference type="Pfam" id="PF05685">
    <property type="entry name" value="Uma2"/>
    <property type="match status" value="1"/>
</dbReference>
<dbReference type="Gene3D" id="3.90.1570.10">
    <property type="entry name" value="tt1808, chain A"/>
    <property type="match status" value="1"/>
</dbReference>
<dbReference type="InterPro" id="IPR012296">
    <property type="entry name" value="Nuclease_put_TT1808"/>
</dbReference>
<evidence type="ECO:0000313" key="3">
    <source>
        <dbReference type="Proteomes" id="UP000650081"/>
    </source>
</evidence>
<dbReference type="RefSeq" id="WP_187467033.1">
    <property type="nucleotide sequence ID" value="NZ_JACSIT010000115.1"/>
</dbReference>
<comment type="caution">
    <text evidence="2">The sequence shown here is derived from an EMBL/GenBank/DDBJ whole genome shotgun (WGS) entry which is preliminary data.</text>
</comment>
<dbReference type="SUPFAM" id="SSF52980">
    <property type="entry name" value="Restriction endonuclease-like"/>
    <property type="match status" value="1"/>
</dbReference>
<evidence type="ECO:0000259" key="1">
    <source>
        <dbReference type="Pfam" id="PF05685"/>
    </source>
</evidence>
<dbReference type="Proteomes" id="UP000650081">
    <property type="component" value="Unassembled WGS sequence"/>
</dbReference>
<proteinExistence type="predicted"/>
<accession>A0A923PKE4</accession>
<dbReference type="PANTHER" id="PTHR35400">
    <property type="entry name" value="SLR1083 PROTEIN"/>
    <property type="match status" value="1"/>
</dbReference>
<feature type="domain" description="Putative restriction endonuclease" evidence="1">
    <location>
        <begin position="23"/>
        <end position="182"/>
    </location>
</feature>
<organism evidence="2 3">
    <name type="scientific">Neolewinella lacunae</name>
    <dbReference type="NCBI Taxonomy" id="1517758"/>
    <lineage>
        <taxon>Bacteria</taxon>
        <taxon>Pseudomonadati</taxon>
        <taxon>Bacteroidota</taxon>
        <taxon>Saprospiria</taxon>
        <taxon>Saprospirales</taxon>
        <taxon>Lewinellaceae</taxon>
        <taxon>Neolewinella</taxon>
    </lineage>
</organism>
<keyword evidence="2" id="KW-0255">Endonuclease</keyword>
<dbReference type="AlphaFoldDB" id="A0A923PKE4"/>